<proteinExistence type="predicted"/>
<dbReference type="Proteomes" id="UP000017559">
    <property type="component" value="Unassembled WGS sequence"/>
</dbReference>
<dbReference type="KEGG" id="mrr:Moror_5884"/>
<evidence type="ECO:0000313" key="1">
    <source>
        <dbReference type="EMBL" id="ESK85431.1"/>
    </source>
</evidence>
<dbReference type="HOGENOM" id="CLU_1078027_0_0_1"/>
<reference evidence="1 2" key="1">
    <citation type="journal article" date="2014" name="BMC Genomics">
        <title>Genome and secretome analysis of the hemibiotrophic fungal pathogen, Moniliophthora roreri, which causes frosty pod rot disease of cacao: mechanisms of the biotrophic and necrotrophic phases.</title>
        <authorList>
            <person name="Meinhardt L.W."/>
            <person name="Costa G.G.L."/>
            <person name="Thomazella D.P.T."/>
            <person name="Teixeira P.J.P.L."/>
            <person name="Carazzolle M.F."/>
            <person name="Schuster S.C."/>
            <person name="Carlson J.E."/>
            <person name="Guiltinan M.J."/>
            <person name="Mieczkowski P."/>
            <person name="Farmer A."/>
            <person name="Ramaraj T."/>
            <person name="Crozier J."/>
            <person name="Davis R.E."/>
            <person name="Shao J."/>
            <person name="Melnick R.L."/>
            <person name="Pereira G.A.G."/>
            <person name="Bailey B.A."/>
        </authorList>
    </citation>
    <scope>NUCLEOTIDE SEQUENCE [LARGE SCALE GENOMIC DNA]</scope>
    <source>
        <strain evidence="1 2">MCA 2997</strain>
    </source>
</reference>
<evidence type="ECO:0000313" key="2">
    <source>
        <dbReference type="Proteomes" id="UP000017559"/>
    </source>
</evidence>
<comment type="caution">
    <text evidence="1">The sequence shown here is derived from an EMBL/GenBank/DDBJ whole genome shotgun (WGS) entry which is preliminary data.</text>
</comment>
<sequence>MTTLTTSRYLDQAVPANYIASCPSTHDHLLLFGREPAALKFHFFQDEMSSELKDVDDSIPECRGMLSCVPAKSITDGVNIPIAVKNCTIPVDVVIHSSDGIGAHMKNLEQFCTAFPIADSVTHQSTDVVILTETEKTLLSLLKYTHYDHHDICDLSEGPPSELISLTAAADKYGNFFLFAGMRHRFEVSVSFSMQSGSATYKRSSKIGMRSEYEVLEILPSLILTQDLSQIDELVRSTMHLSLDDAFRNHTKIFLSST</sequence>
<protein>
    <submittedName>
        <fullName evidence="1">Uncharacterized protein</fullName>
    </submittedName>
</protein>
<dbReference type="EMBL" id="AWSO01001067">
    <property type="protein sequence ID" value="ESK85431.1"/>
    <property type="molecule type" value="Genomic_DNA"/>
</dbReference>
<dbReference type="AlphaFoldDB" id="V2WY14"/>
<dbReference type="OrthoDB" id="3184970at2759"/>
<gene>
    <name evidence="1" type="ORF">Moror_5884</name>
</gene>
<keyword evidence="2" id="KW-1185">Reference proteome</keyword>
<accession>V2WY14</accession>
<organism evidence="1 2">
    <name type="scientific">Moniliophthora roreri (strain MCA 2997)</name>
    <name type="common">Cocoa frosty pod rot fungus</name>
    <name type="synonym">Crinipellis roreri</name>
    <dbReference type="NCBI Taxonomy" id="1381753"/>
    <lineage>
        <taxon>Eukaryota</taxon>
        <taxon>Fungi</taxon>
        <taxon>Dikarya</taxon>
        <taxon>Basidiomycota</taxon>
        <taxon>Agaricomycotina</taxon>
        <taxon>Agaricomycetes</taxon>
        <taxon>Agaricomycetidae</taxon>
        <taxon>Agaricales</taxon>
        <taxon>Marasmiineae</taxon>
        <taxon>Marasmiaceae</taxon>
        <taxon>Moniliophthora</taxon>
    </lineage>
</organism>
<name>V2WY14_MONRO</name>